<dbReference type="InterPro" id="IPR013011">
    <property type="entry name" value="PTS_EIIB_2"/>
</dbReference>
<feature type="domain" description="PTS EIIA type-2" evidence="14">
    <location>
        <begin position="5"/>
        <end position="149"/>
    </location>
</feature>
<dbReference type="PATRIC" id="fig|1423731.3.peg.938"/>
<dbReference type="Pfam" id="PF02302">
    <property type="entry name" value="PTS_IIB"/>
    <property type="match status" value="1"/>
</dbReference>
<dbReference type="GO" id="GO:0022877">
    <property type="term" value="F:protein-N(PI)-phosphohistidine-fructose phosphotransferase system transporter activity"/>
    <property type="evidence" value="ECO:0007669"/>
    <property type="project" value="InterPro"/>
</dbReference>
<feature type="domain" description="PTS EIIC type-2" evidence="16">
    <location>
        <begin position="304"/>
        <end position="653"/>
    </location>
</feature>
<feature type="domain" description="PTS EIIB type-2" evidence="15">
    <location>
        <begin position="181"/>
        <end position="276"/>
    </location>
</feature>
<feature type="transmembrane region" description="Helical" evidence="13">
    <location>
        <begin position="488"/>
        <end position="514"/>
    </location>
</feature>
<dbReference type="PROSITE" id="PS00372">
    <property type="entry name" value="PTS_EIIA_TYPE_2_HIS"/>
    <property type="match status" value="1"/>
</dbReference>
<feature type="transmembrane region" description="Helical" evidence="13">
    <location>
        <begin position="405"/>
        <end position="426"/>
    </location>
</feature>
<dbReference type="Proteomes" id="UP000051621">
    <property type="component" value="Unassembled WGS sequence"/>
</dbReference>
<feature type="transmembrane region" description="Helical" evidence="13">
    <location>
        <begin position="625"/>
        <end position="645"/>
    </location>
</feature>
<evidence type="ECO:0000256" key="5">
    <source>
        <dbReference type="ARBA" id="ARBA00022553"/>
    </source>
</evidence>
<dbReference type="Pfam" id="PF02378">
    <property type="entry name" value="PTS_EIIC"/>
    <property type="match status" value="1"/>
</dbReference>
<evidence type="ECO:0000256" key="12">
    <source>
        <dbReference type="SAM" id="Coils"/>
    </source>
</evidence>
<evidence type="ECO:0000256" key="6">
    <source>
        <dbReference type="ARBA" id="ARBA00022597"/>
    </source>
</evidence>
<evidence type="ECO:0000259" key="16">
    <source>
        <dbReference type="PROSITE" id="PS51104"/>
    </source>
</evidence>
<evidence type="ECO:0000256" key="2">
    <source>
        <dbReference type="ARBA" id="ARBA00004496"/>
    </source>
</evidence>
<keyword evidence="11 13" id="KW-0472">Membrane</keyword>
<feature type="transmembrane region" description="Helical" evidence="13">
    <location>
        <begin position="344"/>
        <end position="367"/>
    </location>
</feature>
<dbReference type="NCBIfam" id="TIGR00848">
    <property type="entry name" value="fruA"/>
    <property type="match status" value="1"/>
</dbReference>
<dbReference type="InterPro" id="IPR013014">
    <property type="entry name" value="PTS_EIIC_2"/>
</dbReference>
<dbReference type="InterPro" id="IPR002178">
    <property type="entry name" value="PTS_EIIA_type-2_dom"/>
</dbReference>
<dbReference type="InterPro" id="IPR003352">
    <property type="entry name" value="PTS_EIIC"/>
</dbReference>
<dbReference type="GO" id="GO:0005351">
    <property type="term" value="F:carbohydrate:proton symporter activity"/>
    <property type="evidence" value="ECO:0007669"/>
    <property type="project" value="InterPro"/>
</dbReference>
<feature type="transmembrane region" description="Helical" evidence="13">
    <location>
        <begin position="312"/>
        <end position="332"/>
    </location>
</feature>
<evidence type="ECO:0000256" key="8">
    <source>
        <dbReference type="ARBA" id="ARBA00022683"/>
    </source>
</evidence>
<evidence type="ECO:0000256" key="3">
    <source>
        <dbReference type="ARBA" id="ARBA00022448"/>
    </source>
</evidence>
<dbReference type="STRING" id="1423731.FC81_GL000914"/>
<dbReference type="InterPro" id="IPR006327">
    <property type="entry name" value="PTS_IIC_fruc"/>
</dbReference>
<comment type="subcellular location">
    <subcellularLocation>
        <location evidence="1">Cell inner membrane</location>
        <topology evidence="1">Multi-pass membrane protein</topology>
    </subcellularLocation>
    <subcellularLocation>
        <location evidence="2">Cytoplasm</location>
    </subcellularLocation>
</comment>
<keyword evidence="4" id="KW-1003">Cell membrane</keyword>
<keyword evidence="18" id="KW-1185">Reference proteome</keyword>
<dbReference type="InterPro" id="IPR016152">
    <property type="entry name" value="PTrfase/Anion_transptr"/>
</dbReference>
<keyword evidence="7" id="KW-0808">Transferase</keyword>
<dbReference type="FunFam" id="3.40.50.2300:FF:000014">
    <property type="entry name" value="PTS system fructose-like transporter subunit IIB"/>
    <property type="match status" value="1"/>
</dbReference>
<proteinExistence type="predicted"/>
<dbReference type="SUPFAM" id="SSF52794">
    <property type="entry name" value="PTS system IIB component-like"/>
    <property type="match status" value="1"/>
</dbReference>
<dbReference type="InterPro" id="IPR036095">
    <property type="entry name" value="PTS_EIIB-like_sf"/>
</dbReference>
<dbReference type="Pfam" id="PF00359">
    <property type="entry name" value="PTS_EIIA_2"/>
    <property type="match status" value="1"/>
</dbReference>
<dbReference type="InterPro" id="IPR003353">
    <property type="entry name" value="PTS_IIB_fruc"/>
</dbReference>
<dbReference type="AlphaFoldDB" id="A0A0R1M2A9"/>
<sequence>MDIRDLLLKDVMIMDLKASTKKEAIDEMVHKYYVNGVINDEDFYKKAIIAREEQSTTGIGDGIAMPHAKNKAVQRATVLFAKSNGGVNYDALDGNPVHLFFMIAAPEGANDTHLQALAALSGLLINPDLVAKLKKAQTPDEVQQLFADAEAEKEAKEAAKEKAAAAKAKTSAADKSDRPFVVAVTACPTGIAHTYMAEEALIKQAEAMGVDIKVETNGSEGVKHLLTADEIKRAAGVIVAADKKVAMNRFDGKPLVNRPVVDGIKKSEELITEAQSGNAPIYHASQSSSEDEGETASGSVGSRIYKDLMNGISHMLPFVVGGGILMALSFVIEQYFGGPKSIEFIFLNNAGSMAFAFMIPVLAGFIAESIGDRPALMPGFVGGFMATVYSGSFGGAYTANVMTHAQSSAGFLGGIAAGFLAGYVTILLRKLFSHLPKSLEGMKPMLLYPIFGLLIMALLMFFIVNPIFSVINEVVTTFLQHMGTGNAVVLGIILGGMMSIDMGGPFNKAAYVFAVGAFTATKNGDLMAAVMAGGMVPPFAIALATAIWPKKFTDDERKAGITNWVLGFSFITEGAIPFATADPLRVITSGVIGAAIAGGLTQFLHVSVPAPHGGFWVTPLANNPLGYILAVVIGTVIAGVILGLWKKEKTTSK</sequence>
<dbReference type="GO" id="GO:0005886">
    <property type="term" value="C:plasma membrane"/>
    <property type="evidence" value="ECO:0007669"/>
    <property type="project" value="UniProtKB-SubCell"/>
</dbReference>
<dbReference type="PANTHER" id="PTHR30505">
    <property type="entry name" value="FRUCTOSE-LIKE PERMEASE"/>
    <property type="match status" value="1"/>
</dbReference>
<dbReference type="InterPro" id="IPR050864">
    <property type="entry name" value="Bacterial_PTS_Sugar_Transport"/>
</dbReference>
<dbReference type="GO" id="GO:0005737">
    <property type="term" value="C:cytoplasm"/>
    <property type="evidence" value="ECO:0007669"/>
    <property type="project" value="UniProtKB-SubCell"/>
</dbReference>
<name>A0A0R1M2A9_9LACO</name>
<dbReference type="EMBL" id="AZEF01000016">
    <property type="protein sequence ID" value="KRL02151.1"/>
    <property type="molecule type" value="Genomic_DNA"/>
</dbReference>
<keyword evidence="10 13" id="KW-1133">Transmembrane helix</keyword>
<feature type="transmembrane region" description="Helical" evidence="13">
    <location>
        <begin position="446"/>
        <end position="468"/>
    </location>
</feature>
<keyword evidence="5" id="KW-0597">Phosphoprotein</keyword>
<protein>
    <submittedName>
        <fullName evidence="17">Fructose PTS, EIIABC</fullName>
    </submittedName>
</protein>
<evidence type="ECO:0000256" key="11">
    <source>
        <dbReference type="ARBA" id="ARBA00023136"/>
    </source>
</evidence>
<dbReference type="InterPro" id="IPR003501">
    <property type="entry name" value="PTS_EIIB_2/3"/>
</dbReference>
<gene>
    <name evidence="17" type="ORF">FC81_GL000914</name>
</gene>
<dbReference type="NCBIfam" id="TIGR00829">
    <property type="entry name" value="FRU"/>
    <property type="match status" value="1"/>
</dbReference>
<evidence type="ECO:0000256" key="9">
    <source>
        <dbReference type="ARBA" id="ARBA00022692"/>
    </source>
</evidence>
<evidence type="ECO:0000313" key="18">
    <source>
        <dbReference type="Proteomes" id="UP000051621"/>
    </source>
</evidence>
<dbReference type="PROSITE" id="PS51099">
    <property type="entry name" value="PTS_EIIB_TYPE_2"/>
    <property type="match status" value="1"/>
</dbReference>
<dbReference type="GO" id="GO:0009401">
    <property type="term" value="P:phosphoenolpyruvate-dependent sugar phosphotransferase system"/>
    <property type="evidence" value="ECO:0007669"/>
    <property type="project" value="UniProtKB-KW"/>
</dbReference>
<feature type="transmembrane region" description="Helical" evidence="13">
    <location>
        <begin position="586"/>
        <end position="605"/>
    </location>
</feature>
<evidence type="ECO:0000256" key="7">
    <source>
        <dbReference type="ARBA" id="ARBA00022679"/>
    </source>
</evidence>
<feature type="transmembrane region" description="Helical" evidence="13">
    <location>
        <begin position="526"/>
        <end position="549"/>
    </location>
</feature>
<dbReference type="CDD" id="cd00211">
    <property type="entry name" value="PTS_IIA_fru"/>
    <property type="match status" value="1"/>
</dbReference>
<dbReference type="RefSeq" id="WP_057743242.1">
    <property type="nucleotide sequence ID" value="NZ_AZEF01000016.1"/>
</dbReference>
<feature type="coiled-coil region" evidence="12">
    <location>
        <begin position="142"/>
        <end position="169"/>
    </location>
</feature>
<organism evidence="17 18">
    <name type="scientific">Liquorilactobacillus capillatus DSM 19910</name>
    <dbReference type="NCBI Taxonomy" id="1423731"/>
    <lineage>
        <taxon>Bacteria</taxon>
        <taxon>Bacillati</taxon>
        <taxon>Bacillota</taxon>
        <taxon>Bacilli</taxon>
        <taxon>Lactobacillales</taxon>
        <taxon>Lactobacillaceae</taxon>
        <taxon>Liquorilactobacillus</taxon>
    </lineage>
</organism>
<dbReference type="CDD" id="cd05569">
    <property type="entry name" value="PTS_IIB_fructose"/>
    <property type="match status" value="1"/>
</dbReference>
<dbReference type="GO" id="GO:0090563">
    <property type="term" value="F:protein-phosphocysteine-sugar phosphotransferase activity"/>
    <property type="evidence" value="ECO:0007669"/>
    <property type="project" value="TreeGrafter"/>
</dbReference>
<evidence type="ECO:0000259" key="15">
    <source>
        <dbReference type="PROSITE" id="PS51099"/>
    </source>
</evidence>
<reference evidence="17 18" key="1">
    <citation type="journal article" date="2015" name="Genome Announc.">
        <title>Expanding the biotechnology potential of lactobacilli through comparative genomics of 213 strains and associated genera.</title>
        <authorList>
            <person name="Sun Z."/>
            <person name="Harris H.M."/>
            <person name="McCann A."/>
            <person name="Guo C."/>
            <person name="Argimon S."/>
            <person name="Zhang W."/>
            <person name="Yang X."/>
            <person name="Jeffery I.B."/>
            <person name="Cooney J.C."/>
            <person name="Kagawa T.F."/>
            <person name="Liu W."/>
            <person name="Song Y."/>
            <person name="Salvetti E."/>
            <person name="Wrobel A."/>
            <person name="Rasinkangas P."/>
            <person name="Parkhill J."/>
            <person name="Rea M.C."/>
            <person name="O'Sullivan O."/>
            <person name="Ritari J."/>
            <person name="Douillard F.P."/>
            <person name="Paul Ross R."/>
            <person name="Yang R."/>
            <person name="Briner A.E."/>
            <person name="Felis G.E."/>
            <person name="de Vos W.M."/>
            <person name="Barrangou R."/>
            <person name="Klaenhammer T.R."/>
            <person name="Caufield P.W."/>
            <person name="Cui Y."/>
            <person name="Zhang H."/>
            <person name="O'Toole P.W."/>
        </authorList>
    </citation>
    <scope>NUCLEOTIDE SEQUENCE [LARGE SCALE GENOMIC DNA]</scope>
    <source>
        <strain evidence="17 18">DSM 19910</strain>
    </source>
</reference>
<evidence type="ECO:0000256" key="1">
    <source>
        <dbReference type="ARBA" id="ARBA00004429"/>
    </source>
</evidence>
<feature type="transmembrane region" description="Helical" evidence="13">
    <location>
        <begin position="379"/>
        <end position="399"/>
    </location>
</feature>
<evidence type="ECO:0000256" key="10">
    <source>
        <dbReference type="ARBA" id="ARBA00022989"/>
    </source>
</evidence>
<keyword evidence="9 13" id="KW-0812">Transmembrane</keyword>
<keyword evidence="6" id="KW-0762">Sugar transport</keyword>
<evidence type="ECO:0000313" key="17">
    <source>
        <dbReference type="EMBL" id="KRL02151.1"/>
    </source>
</evidence>
<dbReference type="SUPFAM" id="SSF55804">
    <property type="entry name" value="Phoshotransferase/anion transport protein"/>
    <property type="match status" value="1"/>
</dbReference>
<dbReference type="OrthoDB" id="9782569at2"/>
<keyword evidence="12" id="KW-0175">Coiled coil</keyword>
<dbReference type="NCBIfam" id="TIGR01427">
    <property type="entry name" value="PTS_IIC_fructo"/>
    <property type="match status" value="1"/>
</dbReference>
<keyword evidence="8" id="KW-0598">Phosphotransferase system</keyword>
<evidence type="ECO:0000256" key="13">
    <source>
        <dbReference type="SAM" id="Phobius"/>
    </source>
</evidence>
<keyword evidence="3" id="KW-0813">Transport</keyword>
<dbReference type="PROSITE" id="PS51094">
    <property type="entry name" value="PTS_EIIA_TYPE_2"/>
    <property type="match status" value="1"/>
</dbReference>
<evidence type="ECO:0000256" key="4">
    <source>
        <dbReference type="ARBA" id="ARBA00022475"/>
    </source>
</evidence>
<dbReference type="FunFam" id="3.40.930.10:FF:000009">
    <property type="entry name" value="PTS system, fructose specific IIABC component"/>
    <property type="match status" value="1"/>
</dbReference>
<comment type="caution">
    <text evidence="17">The sequence shown here is derived from an EMBL/GenBank/DDBJ whole genome shotgun (WGS) entry which is preliminary data.</text>
</comment>
<dbReference type="PROSITE" id="PS51104">
    <property type="entry name" value="PTS_EIIC_TYPE_2"/>
    <property type="match status" value="1"/>
</dbReference>
<dbReference type="PANTHER" id="PTHR30505:SF28">
    <property type="entry name" value="PTS SYSTEM 2-O-ALPHA-MANNOSYL-D-GLYCERATE-SPECIFIC EIIABC COMPONENT"/>
    <property type="match status" value="1"/>
</dbReference>
<evidence type="ECO:0000259" key="14">
    <source>
        <dbReference type="PROSITE" id="PS51094"/>
    </source>
</evidence>
<dbReference type="InterPro" id="IPR004715">
    <property type="entry name" value="PTS_IIA_fruc"/>
</dbReference>
<dbReference type="Gene3D" id="3.40.50.2300">
    <property type="match status" value="1"/>
</dbReference>
<dbReference type="Gene3D" id="3.40.930.10">
    <property type="entry name" value="Mannitol-specific EII, Chain A"/>
    <property type="match status" value="1"/>
</dbReference>
<accession>A0A0R1M2A9</accession>